<evidence type="ECO:0000313" key="2">
    <source>
        <dbReference type="EMBL" id="KAI6783161.1"/>
    </source>
</evidence>
<dbReference type="Proteomes" id="UP001055219">
    <property type="component" value="Unassembled WGS sequence"/>
</dbReference>
<dbReference type="GeneID" id="75827182"/>
<feature type="compositionally biased region" description="Basic residues" evidence="1">
    <location>
        <begin position="85"/>
        <end position="95"/>
    </location>
</feature>
<dbReference type="RefSeq" id="XP_051364017.1">
    <property type="nucleotide sequence ID" value="XM_051504506.1"/>
</dbReference>
<evidence type="ECO:0000256" key="1">
    <source>
        <dbReference type="SAM" id="MobiDB-lite"/>
    </source>
</evidence>
<accession>A0A9P9Y482</accession>
<organism evidence="2 3">
    <name type="scientific">Emericellopsis cladophorae</name>
    <dbReference type="NCBI Taxonomy" id="2686198"/>
    <lineage>
        <taxon>Eukaryota</taxon>
        <taxon>Fungi</taxon>
        <taxon>Dikarya</taxon>
        <taxon>Ascomycota</taxon>
        <taxon>Pezizomycotina</taxon>
        <taxon>Sordariomycetes</taxon>
        <taxon>Hypocreomycetidae</taxon>
        <taxon>Hypocreales</taxon>
        <taxon>Bionectriaceae</taxon>
        <taxon>Emericellopsis</taxon>
    </lineage>
</organism>
<comment type="caution">
    <text evidence="2">The sequence shown here is derived from an EMBL/GenBank/DDBJ whole genome shotgun (WGS) entry which is preliminary data.</text>
</comment>
<feature type="compositionally biased region" description="Low complexity" evidence="1">
    <location>
        <begin position="21"/>
        <end position="50"/>
    </location>
</feature>
<dbReference type="AlphaFoldDB" id="A0A9P9Y482"/>
<keyword evidence="3" id="KW-1185">Reference proteome</keyword>
<protein>
    <submittedName>
        <fullName evidence="2">Uncharacterized protein</fullName>
    </submittedName>
</protein>
<feature type="compositionally biased region" description="Polar residues" evidence="1">
    <location>
        <begin position="256"/>
        <end position="276"/>
    </location>
</feature>
<evidence type="ECO:0000313" key="3">
    <source>
        <dbReference type="Proteomes" id="UP001055219"/>
    </source>
</evidence>
<dbReference type="OrthoDB" id="3921198at2759"/>
<feature type="region of interest" description="Disordered" evidence="1">
    <location>
        <begin position="75"/>
        <end position="215"/>
    </location>
</feature>
<feature type="region of interest" description="Disordered" evidence="1">
    <location>
        <begin position="1"/>
        <end position="59"/>
    </location>
</feature>
<gene>
    <name evidence="2" type="ORF">J7T54_000663</name>
</gene>
<reference evidence="2" key="1">
    <citation type="journal article" date="2021" name="J Fungi (Basel)">
        <title>Genomic and Metabolomic Analyses of the Marine Fungus Emericellopsis cladophorae: Insights into Saltwater Adaptability Mechanisms and Its Biosynthetic Potential.</title>
        <authorList>
            <person name="Goncalves M.F.M."/>
            <person name="Hilario S."/>
            <person name="Van de Peer Y."/>
            <person name="Esteves A.C."/>
            <person name="Alves A."/>
        </authorList>
    </citation>
    <scope>NUCLEOTIDE SEQUENCE</scope>
    <source>
        <strain evidence="2">MUM 19.33</strain>
    </source>
</reference>
<reference evidence="2" key="2">
    <citation type="submission" date="2022-07" db="EMBL/GenBank/DDBJ databases">
        <authorList>
            <person name="Goncalves M.F.M."/>
            <person name="Hilario S."/>
            <person name="Van De Peer Y."/>
            <person name="Esteves A.C."/>
            <person name="Alves A."/>
        </authorList>
    </citation>
    <scope>NUCLEOTIDE SEQUENCE</scope>
    <source>
        <strain evidence="2">MUM 19.33</strain>
    </source>
</reference>
<feature type="region of interest" description="Disordered" evidence="1">
    <location>
        <begin position="296"/>
        <end position="329"/>
    </location>
</feature>
<name>A0A9P9Y482_9HYPO</name>
<feature type="region of interest" description="Disordered" evidence="1">
    <location>
        <begin position="256"/>
        <end position="278"/>
    </location>
</feature>
<sequence length="626" mass="68031">MSAAPSLEDTPPVSKSPSLVATTSPARTPAAGPPSASSPDPATAQAATSTLPPVTATFSPLPSVVATSAQSLAALATHHQQQHHEKQHHQQPPHQRHAEPPTILPRPGELSPARHVTPAPTTVHAGPASVHTPPAPYYVQATSPPPPRQTTSSSASTQATSATIGSAETNNTSYSADTSPTLHQSIFSLKDGSDVSNNRRTSRRRTGPLSQQSREKAALIRKLGACKDCRRRRVACQPAHYNLTWEDLYRRFNRSSSPNVQDIAPSTSGERPQSPLQAHEGAVPAMLAHEPQEMDIDTPHHASTSMGRSPLSDARNRTPLPSGPRLEKSLSLPRIENLKNELQSHAARMLSTASRSRYTSVHALLLHWQDDDNAAAVGGAPIPSSSDGSRSAWRWLSRALNEFCEQTDQRDVLKIVYYAGHTYLEGETVLSSSKDLATATTVRWNGLQQILEVASADTLVVMDAAYFPSSKLDRRTGVLELIAAAMSEDHHEALDTTAFTVALTELLRARAGKESPLTAAEAHSILFSSYSRMVRDRVPEHEVVTRFPAPLHIMASGNPRLPSIYLIPTEQSTVSRSTVHDDCPLLHMSVRLADDNVDLDAWNEWLRLMPDSVRDVKVEGPYRSHR</sequence>
<feature type="compositionally biased region" description="Polar residues" evidence="1">
    <location>
        <begin position="164"/>
        <end position="187"/>
    </location>
</feature>
<proteinExistence type="predicted"/>
<dbReference type="EMBL" id="JAGIXG020000009">
    <property type="protein sequence ID" value="KAI6783161.1"/>
    <property type="molecule type" value="Genomic_DNA"/>
</dbReference>
<feature type="compositionally biased region" description="Low complexity" evidence="1">
    <location>
        <begin position="149"/>
        <end position="163"/>
    </location>
</feature>